<evidence type="ECO:0000256" key="5">
    <source>
        <dbReference type="ARBA" id="ARBA00022723"/>
    </source>
</evidence>
<evidence type="ECO:0000256" key="10">
    <source>
        <dbReference type="ARBA" id="ARBA00048968"/>
    </source>
</evidence>
<comment type="catalytic activity">
    <reaction evidence="11">
        <text>S-methyl-5'-thioadenosine + phosphate = 5-(methylsulfanyl)-alpha-D-ribose 1-phosphate + adenine</text>
        <dbReference type="Rhea" id="RHEA:11852"/>
        <dbReference type="ChEBI" id="CHEBI:16708"/>
        <dbReference type="ChEBI" id="CHEBI:17509"/>
        <dbReference type="ChEBI" id="CHEBI:43474"/>
        <dbReference type="ChEBI" id="CHEBI:58533"/>
        <dbReference type="EC" id="2.4.2.28"/>
    </reaction>
    <physiologicalReaction direction="left-to-right" evidence="11">
        <dbReference type="Rhea" id="RHEA:11853"/>
    </physiologicalReaction>
</comment>
<evidence type="ECO:0000256" key="7">
    <source>
        <dbReference type="ARBA" id="ARBA00022833"/>
    </source>
</evidence>
<sequence>MFAWRDDTAGLVRAFTDRHGGRSVAPFAGLNLGAHVGDDAAAVAGNRALVEEATGLRTVWADQVHGADVIHVTPELLAADRSGTGAVGTGDAMVSDVPGVALGVLVADCTPVLVHDAAGPLVGVAHAGRPGMVAGVALRLVEAMRDLGATDLLATVGPSVCGRCYEVPDEMRADAAQVAPVSAAITWTGTPAIDVASGVVDQLRRADVPVEWVPGCAREDQALYSYRRDGRTGRFAGIIGRTA</sequence>
<dbReference type="SUPFAM" id="SSF64438">
    <property type="entry name" value="CNF1/YfiH-like putative cysteine hydrolases"/>
    <property type="match status" value="1"/>
</dbReference>
<evidence type="ECO:0000256" key="2">
    <source>
        <dbReference type="ARBA" id="ARBA00003215"/>
    </source>
</evidence>
<dbReference type="InterPro" id="IPR011324">
    <property type="entry name" value="Cytotoxic_necrot_fac-like_cat"/>
</dbReference>
<protein>
    <submittedName>
        <fullName evidence="12">Polyphenol oxidase family protein</fullName>
    </submittedName>
</protein>
<dbReference type="InterPro" id="IPR038371">
    <property type="entry name" value="Cu_polyphenol_OxRdtase_sf"/>
</dbReference>
<dbReference type="RefSeq" id="WP_068324949.1">
    <property type="nucleotide sequence ID" value="NZ_CP104874.1"/>
</dbReference>
<evidence type="ECO:0000256" key="9">
    <source>
        <dbReference type="ARBA" id="ARBA00047989"/>
    </source>
</evidence>
<reference evidence="12 13" key="1">
    <citation type="submission" date="2022-09" db="EMBL/GenBank/DDBJ databases">
        <title>Complete genome sequence of Janibacter terrae strain COS04-44, PCL-degrading bacteria isolated from oil spilled coast.</title>
        <authorList>
            <person name="Park H."/>
            <person name="Kim J.Y."/>
            <person name="An S.H."/>
            <person name="Lee C.M."/>
            <person name="Weon H.-Y."/>
        </authorList>
    </citation>
    <scope>NUCLEOTIDE SEQUENCE [LARGE SCALE GENOMIC DNA]</scope>
    <source>
        <strain evidence="12 13">COS04-44</strain>
    </source>
</reference>
<keyword evidence="6" id="KW-0378">Hydrolase</keyword>
<evidence type="ECO:0000256" key="3">
    <source>
        <dbReference type="ARBA" id="ARBA00007353"/>
    </source>
</evidence>
<comment type="similarity">
    <text evidence="3">Belongs to the purine nucleoside phosphorylase YfiH/LACC1 family.</text>
</comment>
<name>A0ABZ2FGH7_9MICO</name>
<evidence type="ECO:0000256" key="6">
    <source>
        <dbReference type="ARBA" id="ARBA00022801"/>
    </source>
</evidence>
<gene>
    <name evidence="12" type="ORF">N5P18_00110</name>
</gene>
<keyword evidence="8" id="KW-0186">Copper</keyword>
<accession>A0ABZ2FGH7</accession>
<comment type="catalytic activity">
    <reaction evidence="9">
        <text>adenosine + H2O + H(+) = inosine + NH4(+)</text>
        <dbReference type="Rhea" id="RHEA:24408"/>
        <dbReference type="ChEBI" id="CHEBI:15377"/>
        <dbReference type="ChEBI" id="CHEBI:15378"/>
        <dbReference type="ChEBI" id="CHEBI:16335"/>
        <dbReference type="ChEBI" id="CHEBI:17596"/>
        <dbReference type="ChEBI" id="CHEBI:28938"/>
        <dbReference type="EC" id="3.5.4.4"/>
    </reaction>
    <physiologicalReaction direction="left-to-right" evidence="9">
        <dbReference type="Rhea" id="RHEA:24409"/>
    </physiologicalReaction>
</comment>
<organism evidence="12 13">
    <name type="scientific">Janibacter terrae</name>
    <dbReference type="NCBI Taxonomy" id="103817"/>
    <lineage>
        <taxon>Bacteria</taxon>
        <taxon>Bacillati</taxon>
        <taxon>Actinomycetota</taxon>
        <taxon>Actinomycetes</taxon>
        <taxon>Micrococcales</taxon>
        <taxon>Intrasporangiaceae</taxon>
        <taxon>Janibacter</taxon>
    </lineage>
</organism>
<dbReference type="CDD" id="cd16833">
    <property type="entry name" value="YfiH"/>
    <property type="match status" value="1"/>
</dbReference>
<comment type="catalytic activity">
    <reaction evidence="10">
        <text>adenosine + phosphate = alpha-D-ribose 1-phosphate + adenine</text>
        <dbReference type="Rhea" id="RHEA:27642"/>
        <dbReference type="ChEBI" id="CHEBI:16335"/>
        <dbReference type="ChEBI" id="CHEBI:16708"/>
        <dbReference type="ChEBI" id="CHEBI:43474"/>
        <dbReference type="ChEBI" id="CHEBI:57720"/>
        <dbReference type="EC" id="2.4.2.1"/>
    </reaction>
    <physiologicalReaction direction="left-to-right" evidence="10">
        <dbReference type="Rhea" id="RHEA:27643"/>
    </physiologicalReaction>
</comment>
<comment type="function">
    <text evidence="2">Purine nucleoside enzyme that catalyzes the phosphorolysis of adenosine and inosine nucleosides, yielding D-ribose 1-phosphate and the respective free bases, adenine and hypoxanthine. Also catalyzes the phosphorolysis of S-methyl-5'-thioadenosine into adenine and S-methyl-5-thio-alpha-D-ribose 1-phosphate. Also has adenosine deaminase activity.</text>
</comment>
<dbReference type="PANTHER" id="PTHR30616:SF2">
    <property type="entry name" value="PURINE NUCLEOSIDE PHOSPHORYLASE LACC1"/>
    <property type="match status" value="1"/>
</dbReference>
<evidence type="ECO:0000256" key="11">
    <source>
        <dbReference type="ARBA" id="ARBA00049893"/>
    </source>
</evidence>
<evidence type="ECO:0000313" key="12">
    <source>
        <dbReference type="EMBL" id="WWF05313.1"/>
    </source>
</evidence>
<evidence type="ECO:0000256" key="4">
    <source>
        <dbReference type="ARBA" id="ARBA00022679"/>
    </source>
</evidence>
<dbReference type="Proteomes" id="UP001381003">
    <property type="component" value="Chromosome"/>
</dbReference>
<dbReference type="InterPro" id="IPR003730">
    <property type="entry name" value="Cu_polyphenol_OxRdtase"/>
</dbReference>
<dbReference type="Gene3D" id="3.60.140.10">
    <property type="entry name" value="CNF1/YfiH-like putative cysteine hydrolases"/>
    <property type="match status" value="1"/>
</dbReference>
<dbReference type="PANTHER" id="PTHR30616">
    <property type="entry name" value="UNCHARACTERIZED PROTEIN YFIH"/>
    <property type="match status" value="1"/>
</dbReference>
<comment type="catalytic activity">
    <reaction evidence="1">
        <text>inosine + phosphate = alpha-D-ribose 1-phosphate + hypoxanthine</text>
        <dbReference type="Rhea" id="RHEA:27646"/>
        <dbReference type="ChEBI" id="CHEBI:17368"/>
        <dbReference type="ChEBI" id="CHEBI:17596"/>
        <dbReference type="ChEBI" id="CHEBI:43474"/>
        <dbReference type="ChEBI" id="CHEBI:57720"/>
        <dbReference type="EC" id="2.4.2.1"/>
    </reaction>
    <physiologicalReaction direction="left-to-right" evidence="1">
        <dbReference type="Rhea" id="RHEA:27647"/>
    </physiologicalReaction>
</comment>
<keyword evidence="5" id="KW-0479">Metal-binding</keyword>
<keyword evidence="13" id="KW-1185">Reference proteome</keyword>
<evidence type="ECO:0000313" key="13">
    <source>
        <dbReference type="Proteomes" id="UP001381003"/>
    </source>
</evidence>
<dbReference type="EMBL" id="CP104874">
    <property type="protein sequence ID" value="WWF05313.1"/>
    <property type="molecule type" value="Genomic_DNA"/>
</dbReference>
<dbReference type="Pfam" id="PF02578">
    <property type="entry name" value="Cu-oxidase_4"/>
    <property type="match status" value="1"/>
</dbReference>
<keyword evidence="7" id="KW-0862">Zinc</keyword>
<evidence type="ECO:0000256" key="1">
    <source>
        <dbReference type="ARBA" id="ARBA00000553"/>
    </source>
</evidence>
<proteinExistence type="inferred from homology"/>
<keyword evidence="4" id="KW-0808">Transferase</keyword>
<evidence type="ECO:0000256" key="8">
    <source>
        <dbReference type="ARBA" id="ARBA00023008"/>
    </source>
</evidence>